<dbReference type="RefSeq" id="XP_056785664.1">
    <property type="nucleotide sequence ID" value="XM_056939169.1"/>
</dbReference>
<dbReference type="GeneID" id="81629419"/>
<name>A0A9X0BJ30_9EURO</name>
<dbReference type="EMBL" id="JAPWDQ010000019">
    <property type="protein sequence ID" value="KAJ5466618.1"/>
    <property type="molecule type" value="Genomic_DNA"/>
</dbReference>
<reference evidence="1" key="2">
    <citation type="journal article" date="2023" name="IMA Fungus">
        <title>Comparative genomic study of the Penicillium genus elucidates a diverse pangenome and 15 lateral gene transfer events.</title>
        <authorList>
            <person name="Petersen C."/>
            <person name="Sorensen T."/>
            <person name="Nielsen M.R."/>
            <person name="Sondergaard T.E."/>
            <person name="Sorensen J.L."/>
            <person name="Fitzpatrick D.A."/>
            <person name="Frisvad J.C."/>
            <person name="Nielsen K.L."/>
        </authorList>
    </citation>
    <scope>NUCLEOTIDE SEQUENCE</scope>
    <source>
        <strain evidence="1">IBT 30728</strain>
    </source>
</reference>
<keyword evidence="2" id="KW-1185">Reference proteome</keyword>
<reference evidence="1" key="1">
    <citation type="submission" date="2022-12" db="EMBL/GenBank/DDBJ databases">
        <authorList>
            <person name="Petersen C."/>
        </authorList>
    </citation>
    <scope>NUCLEOTIDE SEQUENCE</scope>
    <source>
        <strain evidence="1">IBT 30728</strain>
    </source>
</reference>
<dbReference type="Proteomes" id="UP001148312">
    <property type="component" value="Unassembled WGS sequence"/>
</dbReference>
<sequence>MEFPVSTTRPRWERDAGQVTTSVRPNLGEQRDLIRQSVTNIISVLRTFSLMTMKIDDLLRFNIEITEFDPLNPLDHTIFQPMPVSEFSKYELEQELFHGLMTDNVKLTDLELPDPASNSASRLDIERAAMRESQRLYRYIDLLYTCHSQIEEPNDPISMAVGWISIPVPLPQYTWPRELGPNSWPRDHGMLSHDLGPEHVGWKCEMVSEWKDRSGRTTKVWPHVRMAVCHGHSGDPHGILIGELGAIAQVILNRLNQPQFDNESYFPVLMLSFFGPRHMRFLQAVYRPAGYLELRASQIFDFTTLAVSRLDLMLEYLACSPRRDHH</sequence>
<proteinExistence type="predicted"/>
<evidence type="ECO:0000313" key="2">
    <source>
        <dbReference type="Proteomes" id="UP001148312"/>
    </source>
</evidence>
<dbReference type="AlphaFoldDB" id="A0A9X0BJ30"/>
<gene>
    <name evidence="1" type="ORF">N7539_009574</name>
</gene>
<comment type="caution">
    <text evidence="1">The sequence shown here is derived from an EMBL/GenBank/DDBJ whole genome shotgun (WGS) entry which is preliminary data.</text>
</comment>
<protein>
    <submittedName>
        <fullName evidence="1">Uncharacterized protein</fullName>
    </submittedName>
</protein>
<accession>A0A9X0BJ30</accession>
<evidence type="ECO:0000313" key="1">
    <source>
        <dbReference type="EMBL" id="KAJ5466618.1"/>
    </source>
</evidence>
<organism evidence="1 2">
    <name type="scientific">Penicillium diatomitis</name>
    <dbReference type="NCBI Taxonomy" id="2819901"/>
    <lineage>
        <taxon>Eukaryota</taxon>
        <taxon>Fungi</taxon>
        <taxon>Dikarya</taxon>
        <taxon>Ascomycota</taxon>
        <taxon>Pezizomycotina</taxon>
        <taxon>Eurotiomycetes</taxon>
        <taxon>Eurotiomycetidae</taxon>
        <taxon>Eurotiales</taxon>
        <taxon>Aspergillaceae</taxon>
        <taxon>Penicillium</taxon>
    </lineage>
</organism>